<evidence type="ECO:0000313" key="2">
    <source>
        <dbReference type="EMBL" id="SCX92676.1"/>
    </source>
</evidence>
<protein>
    <submittedName>
        <fullName evidence="2">Ca-activated chloride channel family protein</fullName>
    </submittedName>
</protein>
<dbReference type="Proteomes" id="UP000182998">
    <property type="component" value="Unassembled WGS sequence"/>
</dbReference>
<feature type="compositionally biased region" description="Low complexity" evidence="1">
    <location>
        <begin position="1"/>
        <end position="27"/>
    </location>
</feature>
<name>A0A1G5BRG1_LEGMI</name>
<evidence type="ECO:0000256" key="1">
    <source>
        <dbReference type="SAM" id="MobiDB-lite"/>
    </source>
</evidence>
<organism evidence="2 3">
    <name type="scientific">Legionella micdadei</name>
    <name type="common">Tatlockia micdadei</name>
    <dbReference type="NCBI Taxonomy" id="451"/>
    <lineage>
        <taxon>Bacteria</taxon>
        <taxon>Pseudomonadati</taxon>
        <taxon>Pseudomonadota</taxon>
        <taxon>Gammaproteobacteria</taxon>
        <taxon>Legionellales</taxon>
        <taxon>Legionellaceae</taxon>
        <taxon>Legionella</taxon>
    </lineage>
</organism>
<feature type="compositionally biased region" description="Basic and acidic residues" evidence="1">
    <location>
        <begin position="42"/>
        <end position="52"/>
    </location>
</feature>
<reference evidence="2 3" key="1">
    <citation type="submission" date="2016-10" db="EMBL/GenBank/DDBJ databases">
        <authorList>
            <person name="Varghese N."/>
            <person name="Submissions S."/>
        </authorList>
    </citation>
    <scope>NUCLEOTIDE SEQUENCE [LARGE SCALE GENOMIC DNA]</scope>
    <source>
        <strain evidence="2 3">ATCC 33218</strain>
    </source>
</reference>
<feature type="region of interest" description="Disordered" evidence="1">
    <location>
        <begin position="1"/>
        <end position="64"/>
    </location>
</feature>
<keyword evidence="3" id="KW-1185">Reference proteome</keyword>
<dbReference type="EMBL" id="FMVN01000002">
    <property type="protein sequence ID" value="SCX92676.1"/>
    <property type="molecule type" value="Genomic_DNA"/>
</dbReference>
<proteinExistence type="predicted"/>
<comment type="caution">
    <text evidence="2">The sequence shown here is derived from an EMBL/GenBank/DDBJ whole genome shotgun (WGS) entry which is preliminary data.</text>
</comment>
<feature type="non-terminal residue" evidence="2">
    <location>
        <position position="1"/>
    </location>
</feature>
<evidence type="ECO:0000313" key="3">
    <source>
        <dbReference type="Proteomes" id="UP000182998"/>
    </source>
</evidence>
<gene>
    <name evidence="2" type="ORF">SAMN02982997_00395</name>
</gene>
<sequence length="81" mass="9550">QNQQSQNQQNKDQQGQNQQGQNQQAKQGDQKEGMNNTQSAEELEKQQAKEQWLRLIPDDPGGLMREKFLRDHLRREGGWYQ</sequence>
<accession>A0A1G5BRG1</accession>